<dbReference type="Pfam" id="PF21787">
    <property type="entry name" value="TNP-like_RNaseH_N"/>
    <property type="match status" value="1"/>
</dbReference>
<feature type="domain" description="Transposable element P transposase-like GTP-binding insertion" evidence="3">
    <location>
        <begin position="256"/>
        <end position="308"/>
    </location>
</feature>
<keyword evidence="1" id="KW-1133">Transmembrane helix</keyword>
<keyword evidence="1" id="KW-0812">Transmembrane</keyword>
<dbReference type="InterPro" id="IPR048366">
    <property type="entry name" value="TNP-like_GBD"/>
</dbReference>
<dbReference type="RefSeq" id="XP_049315827.1">
    <property type="nucleotide sequence ID" value="XM_049459870.1"/>
</dbReference>
<evidence type="ECO:0000259" key="2">
    <source>
        <dbReference type="Pfam" id="PF21787"/>
    </source>
</evidence>
<gene>
    <name evidence="5" type="primary">LOC125779232</name>
</gene>
<accession>A0ABM3K2Y6</accession>
<evidence type="ECO:0000259" key="3">
    <source>
        <dbReference type="Pfam" id="PF21788"/>
    </source>
</evidence>
<dbReference type="Pfam" id="PF21788">
    <property type="entry name" value="TNP-like_GBD"/>
    <property type="match status" value="1"/>
</dbReference>
<evidence type="ECO:0000313" key="4">
    <source>
        <dbReference type="Proteomes" id="UP001652620"/>
    </source>
</evidence>
<protein>
    <submittedName>
        <fullName evidence="5">Uncharacterized protein LOC125779232</fullName>
    </submittedName>
</protein>
<evidence type="ECO:0000313" key="5">
    <source>
        <dbReference type="RefSeq" id="XP_049315827.1"/>
    </source>
</evidence>
<feature type="domain" description="Transposable element P transposase-like RNase H" evidence="2">
    <location>
        <begin position="100"/>
        <end position="233"/>
    </location>
</feature>
<dbReference type="InterPro" id="IPR048365">
    <property type="entry name" value="TNP-like_RNaseH_N"/>
</dbReference>
<evidence type="ECO:0000256" key="1">
    <source>
        <dbReference type="SAM" id="Phobius"/>
    </source>
</evidence>
<proteinExistence type="predicted"/>
<feature type="transmembrane region" description="Helical" evidence="1">
    <location>
        <begin position="58"/>
        <end position="77"/>
    </location>
</feature>
<keyword evidence="4" id="KW-1185">Reference proteome</keyword>
<name>A0ABM3K2Y6_BACDO</name>
<dbReference type="GeneID" id="125779232"/>
<reference evidence="5" key="1">
    <citation type="submission" date="2025-08" db="UniProtKB">
        <authorList>
            <consortium name="RefSeq"/>
        </authorList>
    </citation>
    <scope>IDENTIFICATION</scope>
    <source>
        <tissue evidence="5">Adult</tissue>
    </source>
</reference>
<sequence>MAAELERCREQLRNSSFREQSDPLSLVCSKVPPQLGACIRSSFINSNRRTHGRRYDNFFKTIASGVFFLSPVAYWHLKLQLDFPSESTLENFVTDWPRFPGCTQSSIKSLEIRSRGFTFEQKFVSVSCDEMSLKCHLQYDRKFDRVIGIEDYGDENRTSRLATTAMTIMVQGIGGEPWSHPFAYFFVKGSCKGDVLKKYIFEAITQLQNIGLIPCHFVCDQGTNFQNFASLLGVSASRPFFNVNGKEVYFFYDSPHLIKSSRNCLQNLKNTVFFQNSRVSWSDIVHFYETDSKSSYRCAHKLTDAHIYPRLNSRLKY</sequence>
<organism evidence="4 5">
    <name type="scientific">Bactrocera dorsalis</name>
    <name type="common">Oriental fruit fly</name>
    <name type="synonym">Dacus dorsalis</name>
    <dbReference type="NCBI Taxonomy" id="27457"/>
    <lineage>
        <taxon>Eukaryota</taxon>
        <taxon>Metazoa</taxon>
        <taxon>Ecdysozoa</taxon>
        <taxon>Arthropoda</taxon>
        <taxon>Hexapoda</taxon>
        <taxon>Insecta</taxon>
        <taxon>Pterygota</taxon>
        <taxon>Neoptera</taxon>
        <taxon>Endopterygota</taxon>
        <taxon>Diptera</taxon>
        <taxon>Brachycera</taxon>
        <taxon>Muscomorpha</taxon>
        <taxon>Tephritoidea</taxon>
        <taxon>Tephritidae</taxon>
        <taxon>Bactrocera</taxon>
        <taxon>Bactrocera</taxon>
    </lineage>
</organism>
<keyword evidence="1" id="KW-0472">Membrane</keyword>
<dbReference type="Proteomes" id="UP001652620">
    <property type="component" value="Chromosome 6"/>
</dbReference>